<evidence type="ECO:0000256" key="1">
    <source>
        <dbReference type="SAM" id="MobiDB-lite"/>
    </source>
</evidence>
<dbReference type="EMBL" id="GBXM01105532">
    <property type="protein sequence ID" value="JAH03045.1"/>
    <property type="molecule type" value="Transcribed_RNA"/>
</dbReference>
<protein>
    <submittedName>
        <fullName evidence="2">Uncharacterized protein</fullName>
    </submittedName>
</protein>
<reference evidence="2" key="2">
    <citation type="journal article" date="2015" name="Fish Shellfish Immunol.">
        <title>Early steps in the European eel (Anguilla anguilla)-Vibrio vulnificus interaction in the gills: Role of the RtxA13 toxin.</title>
        <authorList>
            <person name="Callol A."/>
            <person name="Pajuelo D."/>
            <person name="Ebbesson L."/>
            <person name="Teles M."/>
            <person name="MacKenzie S."/>
            <person name="Amaro C."/>
        </authorList>
    </citation>
    <scope>NUCLEOTIDE SEQUENCE</scope>
</reference>
<reference evidence="2" key="1">
    <citation type="submission" date="2014-11" db="EMBL/GenBank/DDBJ databases">
        <authorList>
            <person name="Amaro Gonzalez C."/>
        </authorList>
    </citation>
    <scope>NUCLEOTIDE SEQUENCE</scope>
</reference>
<proteinExistence type="predicted"/>
<feature type="region of interest" description="Disordered" evidence="1">
    <location>
        <begin position="1"/>
        <end position="26"/>
    </location>
</feature>
<organism evidence="2">
    <name type="scientific">Anguilla anguilla</name>
    <name type="common">European freshwater eel</name>
    <name type="synonym">Muraena anguilla</name>
    <dbReference type="NCBI Taxonomy" id="7936"/>
    <lineage>
        <taxon>Eukaryota</taxon>
        <taxon>Metazoa</taxon>
        <taxon>Chordata</taxon>
        <taxon>Craniata</taxon>
        <taxon>Vertebrata</taxon>
        <taxon>Euteleostomi</taxon>
        <taxon>Actinopterygii</taxon>
        <taxon>Neopterygii</taxon>
        <taxon>Teleostei</taxon>
        <taxon>Anguilliformes</taxon>
        <taxon>Anguillidae</taxon>
        <taxon>Anguilla</taxon>
    </lineage>
</organism>
<name>A0A0E9PG40_ANGAN</name>
<sequence length="26" mass="3196">MQIKPSKGNMTMQRQRRNVYSRIEWG</sequence>
<accession>A0A0E9PG40</accession>
<dbReference type="AlphaFoldDB" id="A0A0E9PG40"/>
<evidence type="ECO:0000313" key="2">
    <source>
        <dbReference type="EMBL" id="JAH03045.1"/>
    </source>
</evidence>